<feature type="transmembrane region" description="Helical" evidence="6">
    <location>
        <begin position="156"/>
        <end position="179"/>
    </location>
</feature>
<evidence type="ECO:0000256" key="4">
    <source>
        <dbReference type="ARBA" id="ARBA00022989"/>
    </source>
</evidence>
<feature type="transmembrane region" description="Helical" evidence="6">
    <location>
        <begin position="52"/>
        <end position="76"/>
    </location>
</feature>
<dbReference type="RefSeq" id="WP_344159673.1">
    <property type="nucleotide sequence ID" value="NZ_BAAAPC010000001.1"/>
</dbReference>
<dbReference type="PANTHER" id="PTHR30086:SF20">
    <property type="entry name" value="ARGININE EXPORTER PROTEIN ARGO-RELATED"/>
    <property type="match status" value="1"/>
</dbReference>
<keyword evidence="2" id="KW-1003">Cell membrane</keyword>
<dbReference type="PANTHER" id="PTHR30086">
    <property type="entry name" value="ARGININE EXPORTER PROTEIN ARGO"/>
    <property type="match status" value="1"/>
</dbReference>
<comment type="subcellular location">
    <subcellularLocation>
        <location evidence="1">Cell membrane</location>
        <topology evidence="1">Multi-pass membrane protein</topology>
    </subcellularLocation>
</comment>
<gene>
    <name evidence="7" type="ORF">GCM10009799_03530</name>
</gene>
<protein>
    <submittedName>
        <fullName evidence="7">LysE family translocator</fullName>
    </submittedName>
</protein>
<dbReference type="InterPro" id="IPR001123">
    <property type="entry name" value="LeuE-type"/>
</dbReference>
<name>A0ABN2S861_9ACTN</name>
<dbReference type="Proteomes" id="UP001501585">
    <property type="component" value="Unassembled WGS sequence"/>
</dbReference>
<comment type="caution">
    <text evidence="7">The sequence shown here is derived from an EMBL/GenBank/DDBJ whole genome shotgun (WGS) entry which is preliminary data.</text>
</comment>
<evidence type="ECO:0000256" key="5">
    <source>
        <dbReference type="ARBA" id="ARBA00023136"/>
    </source>
</evidence>
<keyword evidence="3 6" id="KW-0812">Transmembrane</keyword>
<feature type="transmembrane region" description="Helical" evidence="6">
    <location>
        <begin position="123"/>
        <end position="144"/>
    </location>
</feature>
<keyword evidence="4 6" id="KW-1133">Transmembrane helix</keyword>
<dbReference type="EMBL" id="BAAAPC010000001">
    <property type="protein sequence ID" value="GAA1981747.1"/>
    <property type="molecule type" value="Genomic_DNA"/>
</dbReference>
<feature type="transmembrane region" description="Helical" evidence="6">
    <location>
        <begin position="191"/>
        <end position="211"/>
    </location>
</feature>
<dbReference type="Pfam" id="PF01810">
    <property type="entry name" value="LysE"/>
    <property type="match status" value="1"/>
</dbReference>
<dbReference type="PIRSF" id="PIRSF006324">
    <property type="entry name" value="LeuE"/>
    <property type="match status" value="1"/>
</dbReference>
<sequence length="217" mass="21963">MPTITTLLTFAATAAVIILIPGPSVFFVVGRALAHGQGVALRSAAGNALGELVLVGAVAVGVGAVIAKFGVVFTALKLIGATYLVYLGVQAILNRRELASSVTGASPSAADGGPGARALWDGFIVGATNPKSLIFFIAALPQFVEPGQGGVTTQMLVFGAIFVAIAVIADSCYGLLAGAARRWFLLVPRRLEITGSISGVMMIGLGAHFALTGRKAG</sequence>
<keyword evidence="5 6" id="KW-0472">Membrane</keyword>
<evidence type="ECO:0000256" key="2">
    <source>
        <dbReference type="ARBA" id="ARBA00022475"/>
    </source>
</evidence>
<reference evidence="7 8" key="1">
    <citation type="journal article" date="2019" name="Int. J. Syst. Evol. Microbiol.">
        <title>The Global Catalogue of Microorganisms (GCM) 10K type strain sequencing project: providing services to taxonomists for standard genome sequencing and annotation.</title>
        <authorList>
            <consortium name="The Broad Institute Genomics Platform"/>
            <consortium name="The Broad Institute Genome Sequencing Center for Infectious Disease"/>
            <person name="Wu L."/>
            <person name="Ma J."/>
        </authorList>
    </citation>
    <scope>NUCLEOTIDE SEQUENCE [LARGE SCALE GENOMIC DNA]</scope>
    <source>
        <strain evidence="7 8">JCM 15313</strain>
    </source>
</reference>
<accession>A0ABN2S861</accession>
<keyword evidence="8" id="KW-1185">Reference proteome</keyword>
<proteinExistence type="predicted"/>
<organism evidence="7 8">
    <name type="scientific">Nocardiopsis rhodophaea</name>
    <dbReference type="NCBI Taxonomy" id="280238"/>
    <lineage>
        <taxon>Bacteria</taxon>
        <taxon>Bacillati</taxon>
        <taxon>Actinomycetota</taxon>
        <taxon>Actinomycetes</taxon>
        <taxon>Streptosporangiales</taxon>
        <taxon>Nocardiopsidaceae</taxon>
        <taxon>Nocardiopsis</taxon>
    </lineage>
</organism>
<evidence type="ECO:0000256" key="6">
    <source>
        <dbReference type="SAM" id="Phobius"/>
    </source>
</evidence>
<evidence type="ECO:0000256" key="1">
    <source>
        <dbReference type="ARBA" id="ARBA00004651"/>
    </source>
</evidence>
<evidence type="ECO:0000313" key="7">
    <source>
        <dbReference type="EMBL" id="GAA1981747.1"/>
    </source>
</evidence>
<evidence type="ECO:0000256" key="3">
    <source>
        <dbReference type="ARBA" id="ARBA00022692"/>
    </source>
</evidence>
<evidence type="ECO:0000313" key="8">
    <source>
        <dbReference type="Proteomes" id="UP001501585"/>
    </source>
</evidence>